<dbReference type="EMBL" id="CAUYUJ010017170">
    <property type="protein sequence ID" value="CAK0872469.1"/>
    <property type="molecule type" value="Genomic_DNA"/>
</dbReference>
<dbReference type="Pfam" id="PF00520">
    <property type="entry name" value="Ion_trans"/>
    <property type="match status" value="1"/>
</dbReference>
<feature type="compositionally biased region" description="Low complexity" evidence="5">
    <location>
        <begin position="89"/>
        <end position="105"/>
    </location>
</feature>
<evidence type="ECO:0000259" key="7">
    <source>
        <dbReference type="Pfam" id="PF00520"/>
    </source>
</evidence>
<dbReference type="InterPro" id="IPR050818">
    <property type="entry name" value="KCNH_animal-type"/>
</dbReference>
<feature type="transmembrane region" description="Helical" evidence="6">
    <location>
        <begin position="314"/>
        <end position="336"/>
    </location>
</feature>
<feature type="compositionally biased region" description="Basic and acidic residues" evidence="5">
    <location>
        <begin position="64"/>
        <end position="74"/>
    </location>
</feature>
<evidence type="ECO:0000256" key="4">
    <source>
        <dbReference type="ARBA" id="ARBA00023136"/>
    </source>
</evidence>
<evidence type="ECO:0000256" key="6">
    <source>
        <dbReference type="SAM" id="Phobius"/>
    </source>
</evidence>
<gene>
    <name evidence="8" type="ORF">PCOR1329_LOCUS57919</name>
</gene>
<feature type="region of interest" description="Disordered" evidence="5">
    <location>
        <begin position="88"/>
        <end position="146"/>
    </location>
</feature>
<keyword evidence="3 6" id="KW-1133">Transmembrane helix</keyword>
<feature type="transmembrane region" description="Helical" evidence="6">
    <location>
        <begin position="247"/>
        <end position="271"/>
    </location>
</feature>
<accession>A0ABN9VK80</accession>
<comment type="subcellular location">
    <subcellularLocation>
        <location evidence="1">Membrane</location>
        <topology evidence="1">Multi-pass membrane protein</topology>
    </subcellularLocation>
</comment>
<evidence type="ECO:0000313" key="9">
    <source>
        <dbReference type="Proteomes" id="UP001189429"/>
    </source>
</evidence>
<feature type="domain" description="Ion transport" evidence="7">
    <location>
        <begin position="248"/>
        <end position="497"/>
    </location>
</feature>
<dbReference type="SUPFAM" id="SSF81324">
    <property type="entry name" value="Voltage-gated potassium channels"/>
    <property type="match status" value="1"/>
</dbReference>
<feature type="compositionally biased region" description="Basic and acidic residues" evidence="5">
    <location>
        <begin position="123"/>
        <end position="138"/>
    </location>
</feature>
<dbReference type="PANTHER" id="PTHR10217">
    <property type="entry name" value="VOLTAGE AND LIGAND GATED POTASSIUM CHANNEL"/>
    <property type="match status" value="1"/>
</dbReference>
<keyword evidence="9" id="KW-1185">Reference proteome</keyword>
<dbReference type="SUPFAM" id="SSF51206">
    <property type="entry name" value="cAMP-binding domain-like"/>
    <property type="match status" value="1"/>
</dbReference>
<evidence type="ECO:0000256" key="1">
    <source>
        <dbReference type="ARBA" id="ARBA00004141"/>
    </source>
</evidence>
<feature type="region of interest" description="Disordered" evidence="5">
    <location>
        <begin position="1"/>
        <end position="74"/>
    </location>
</feature>
<dbReference type="Proteomes" id="UP001189429">
    <property type="component" value="Unassembled WGS sequence"/>
</dbReference>
<dbReference type="InterPro" id="IPR018490">
    <property type="entry name" value="cNMP-bd_dom_sf"/>
</dbReference>
<dbReference type="Gene3D" id="2.60.120.10">
    <property type="entry name" value="Jelly Rolls"/>
    <property type="match status" value="1"/>
</dbReference>
<evidence type="ECO:0000256" key="5">
    <source>
        <dbReference type="SAM" id="MobiDB-lite"/>
    </source>
</evidence>
<keyword evidence="2 6" id="KW-0812">Transmembrane</keyword>
<evidence type="ECO:0000313" key="8">
    <source>
        <dbReference type="EMBL" id="CAK0872469.1"/>
    </source>
</evidence>
<feature type="transmembrane region" description="Helical" evidence="6">
    <location>
        <begin position="389"/>
        <end position="415"/>
    </location>
</feature>
<dbReference type="PANTHER" id="PTHR10217:SF435">
    <property type="entry name" value="POTASSIUM VOLTAGE-GATED CHANNEL PROTEIN EAG"/>
    <property type="match status" value="1"/>
</dbReference>
<feature type="transmembrane region" description="Helical" evidence="6">
    <location>
        <begin position="469"/>
        <end position="489"/>
    </location>
</feature>
<dbReference type="Gene3D" id="1.10.287.70">
    <property type="match status" value="1"/>
</dbReference>
<keyword evidence="4 6" id="KW-0472">Membrane</keyword>
<feature type="transmembrane region" description="Helical" evidence="6">
    <location>
        <begin position="283"/>
        <end position="302"/>
    </location>
</feature>
<reference evidence="8" key="1">
    <citation type="submission" date="2023-10" db="EMBL/GenBank/DDBJ databases">
        <authorList>
            <person name="Chen Y."/>
            <person name="Shah S."/>
            <person name="Dougan E. K."/>
            <person name="Thang M."/>
            <person name="Chan C."/>
        </authorList>
    </citation>
    <scope>NUCLEOTIDE SEQUENCE [LARGE SCALE GENOMIC DNA]</scope>
</reference>
<dbReference type="InterPro" id="IPR005821">
    <property type="entry name" value="Ion_trans_dom"/>
</dbReference>
<evidence type="ECO:0000256" key="2">
    <source>
        <dbReference type="ARBA" id="ARBA00022692"/>
    </source>
</evidence>
<proteinExistence type="predicted"/>
<comment type="caution">
    <text evidence="8">The sequence shown here is derived from an EMBL/GenBank/DDBJ whole genome shotgun (WGS) entry which is preliminary data.</text>
</comment>
<evidence type="ECO:0000256" key="3">
    <source>
        <dbReference type="ARBA" id="ARBA00022989"/>
    </source>
</evidence>
<sequence>MGMPGPADEVTELLQRAMEAQGVRGSAGSRPRRTRPHSVATDLRRSRSRRAADAQGEAHMVVQRAHEQVRAHGAELQRAHEQLARALVSSSGRPSASSAPAAARGVPELAEVEPQSGQQVVADHPRREHTLHLPKDEPPESASPDMEELPECYAIPSESSGETRDDAVRHVVGIPGAGDESDALAPFGFRDQWNKRAPLMSANTGPFAMQGWRSSLRWTRRACSLSSQSILDESTDCTIRPDSTKRLCWDIVGLCLIFYDFVTIPFVISFHISDDNLIDTMDWVTLLFWTADMVQGFFLAYFDKGVLVTSHAKVLRNYMRGWCLIDILVVLPGWIVKFSDAWSSGQPVGLFGKVLKALRAIRIMRLARLAKLQRILHSFYDHIEDERKFILIHLVKLLLLVSVMNHVIACAWFFIGSETEQFGTSWTREHLSIDRHTMLDKYLISLFESLTQFTPASMSVSATNEVERAFSIVVLFVAMVCFSSIVGSISGSMTTLRSMSNEVTRDFWLLRKYLKQRNINQDLRRRVCKFLEFQVMGKPRRVDRGQLTLLDKLSADLSDELRHADHWPVVDRLPCFQLLQGEENARCHQLCGLCFSEIIFAESEVVFRFGDEGRFMYFLKQDETFGLKGSCMDFRHGLDGEKEPIIEGAWISEAVLWTDWRHLGELKCNHTCDLMTVDPNQFAAAVRHHPRPWFLAREYGYLFLHWLNSLEGDDVSDLLCDDLFRSHFKGAIETGNVFSDNCGSVSEFTTALKATSWHRAQRDHGEAMRSFSPKLWSM</sequence>
<protein>
    <recommendedName>
        <fullName evidence="7">Ion transport domain-containing protein</fullName>
    </recommendedName>
</protein>
<organism evidence="8 9">
    <name type="scientific">Prorocentrum cordatum</name>
    <dbReference type="NCBI Taxonomy" id="2364126"/>
    <lineage>
        <taxon>Eukaryota</taxon>
        <taxon>Sar</taxon>
        <taxon>Alveolata</taxon>
        <taxon>Dinophyceae</taxon>
        <taxon>Prorocentrales</taxon>
        <taxon>Prorocentraceae</taxon>
        <taxon>Prorocentrum</taxon>
    </lineage>
</organism>
<dbReference type="InterPro" id="IPR014710">
    <property type="entry name" value="RmlC-like_jellyroll"/>
</dbReference>
<name>A0ABN9VK80_9DINO</name>